<dbReference type="InterPro" id="IPR027417">
    <property type="entry name" value="P-loop_NTPase"/>
</dbReference>
<dbReference type="PANTHER" id="PTHR45916">
    <property type="entry name" value="STRUCTURAL MAINTENANCE OF CHROMOSOMES PROTEIN 5"/>
    <property type="match status" value="1"/>
</dbReference>
<name>A0ABQ8SKU0_PERAM</name>
<sequence>MGKEHGHYDEMKRNELKHLKCGCGEDRIQVTVGNISEKKTLLKLVELLKQKRAWMLFNIARRKSNEMKIDKEGAMKALAEHKKRYAPMEKKVSAAKEKVTDLEKKIFKKCPCIYFHRIQKSKKYTAIREVQECIEKIEDSIKENTRERDRKIQSEEKRRNEVNALLQQISKLQNDLQNASEESVDMIQEELEKLRIEMNHKAAATMALRQERENLQTGLESVVLDVRAKENEKQKIEDVGNQRLEILRRRRNHVYEAVMWFRRNKDNFRYNIFEPMMLEINVTVAGNAKYVENVVSSRDLVAFTCEDKDDMNKLLTVLRDEQHLKINAVHSGPEHPSTSTYKPYIPIGDLRLSGLFDGIEYSRIFEYAIRKVQDNRHGLELNRLHQLLVYADDVNMLGENTQTIRENAEILLEASKTVGLQYGFHSYLREMISAPEPIMKYLCRMYKIYNIPVGDASTYAHCERIPLKMSYFFTENHSFRVSVSKYSGERSTRTSEIPPPFYLAITLDAERLQELQAKLEAQNEEKARIMNRLDFIQRQLHHEERLIEECRQKRKTWIECRDHKRTVSARLNSKQMQLNGLENEKIDTDAEKAKCKRNNQALILELQDIHGRMAEAMRQFSDCVIECNILQEELENTRNIAAVIENESRELSRKCEETQQLVQRIGQQFQEAKAEAFRLYIEAEKMTGGLNPKDEGFGEFVKSWDLLPEEEEELDKEIQDTQAKADCLGDADEMVMQEYEKRKTHIASLQNTIYMKEEEREKLKTDILDIRNKWLPPLKELVAQISQKYGECFSHIGCAGEVLLDCGNNEDDYEHYGLKIKVKYRDGEQMQELTQHLQSGGERAVATAIYMISLQELTHVPFCCVDEINQGMDAVNERMIFELLVATTRNAGTAQYFLLTPKLLPSLLYEPTMKVHCIFNGCGALSCDNWDLEKMIERKIALDKKIAKKF</sequence>
<dbReference type="SUPFAM" id="SSF52540">
    <property type="entry name" value="P-loop containing nucleoside triphosphate hydrolases"/>
    <property type="match status" value="1"/>
</dbReference>
<proteinExistence type="inferred from homology"/>
<accession>A0ABQ8SKU0</accession>
<dbReference type="Proteomes" id="UP001148838">
    <property type="component" value="Unassembled WGS sequence"/>
</dbReference>
<evidence type="ECO:0000256" key="3">
    <source>
        <dbReference type="ARBA" id="ARBA00023054"/>
    </source>
</evidence>
<protein>
    <recommendedName>
        <fullName evidence="2">Structural maintenance of chromosomes protein 5</fullName>
    </recommendedName>
</protein>
<evidence type="ECO:0000313" key="5">
    <source>
        <dbReference type="EMBL" id="KAJ4434613.1"/>
    </source>
</evidence>
<reference evidence="5 6" key="1">
    <citation type="journal article" date="2022" name="Allergy">
        <title>Genome assembly and annotation of Periplaneta americana reveal a comprehensive cockroach allergen profile.</title>
        <authorList>
            <person name="Wang L."/>
            <person name="Xiong Q."/>
            <person name="Saelim N."/>
            <person name="Wang L."/>
            <person name="Nong W."/>
            <person name="Wan A.T."/>
            <person name="Shi M."/>
            <person name="Liu X."/>
            <person name="Cao Q."/>
            <person name="Hui J.H.L."/>
            <person name="Sookrung N."/>
            <person name="Leung T.F."/>
            <person name="Tungtrongchitr A."/>
            <person name="Tsui S.K.W."/>
        </authorList>
    </citation>
    <scope>NUCLEOTIDE SEQUENCE [LARGE SCALE GENOMIC DNA]</scope>
    <source>
        <strain evidence="5">PWHHKU_190912</strain>
    </source>
</reference>
<feature type="coiled-coil region" evidence="4">
    <location>
        <begin position="127"/>
        <end position="204"/>
    </location>
</feature>
<evidence type="ECO:0000256" key="4">
    <source>
        <dbReference type="SAM" id="Coils"/>
    </source>
</evidence>
<evidence type="ECO:0000256" key="1">
    <source>
        <dbReference type="ARBA" id="ARBA00010171"/>
    </source>
</evidence>
<evidence type="ECO:0000256" key="2">
    <source>
        <dbReference type="ARBA" id="ARBA00018687"/>
    </source>
</evidence>
<feature type="coiled-coil region" evidence="4">
    <location>
        <begin position="505"/>
        <end position="598"/>
    </location>
</feature>
<comment type="caution">
    <text evidence="5">The sequence shown here is derived from an EMBL/GenBank/DDBJ whole genome shotgun (WGS) entry which is preliminary data.</text>
</comment>
<dbReference type="EMBL" id="JAJSOF020000025">
    <property type="protein sequence ID" value="KAJ4434613.1"/>
    <property type="molecule type" value="Genomic_DNA"/>
</dbReference>
<evidence type="ECO:0000313" key="6">
    <source>
        <dbReference type="Proteomes" id="UP001148838"/>
    </source>
</evidence>
<gene>
    <name evidence="5" type="ORF">ANN_23175</name>
</gene>
<dbReference type="PANTHER" id="PTHR45916:SF1">
    <property type="entry name" value="STRUCTURAL MAINTENANCE OF CHROMOSOMES PROTEIN 5"/>
    <property type="match status" value="1"/>
</dbReference>
<comment type="similarity">
    <text evidence="1">Belongs to the SMC family. SMC5 subfamily.</text>
</comment>
<feature type="coiled-coil region" evidence="4">
    <location>
        <begin position="627"/>
        <end position="675"/>
    </location>
</feature>
<organism evidence="5 6">
    <name type="scientific">Periplaneta americana</name>
    <name type="common">American cockroach</name>
    <name type="synonym">Blatta americana</name>
    <dbReference type="NCBI Taxonomy" id="6978"/>
    <lineage>
        <taxon>Eukaryota</taxon>
        <taxon>Metazoa</taxon>
        <taxon>Ecdysozoa</taxon>
        <taxon>Arthropoda</taxon>
        <taxon>Hexapoda</taxon>
        <taxon>Insecta</taxon>
        <taxon>Pterygota</taxon>
        <taxon>Neoptera</taxon>
        <taxon>Polyneoptera</taxon>
        <taxon>Dictyoptera</taxon>
        <taxon>Blattodea</taxon>
        <taxon>Blattoidea</taxon>
        <taxon>Blattidae</taxon>
        <taxon>Blattinae</taxon>
        <taxon>Periplaneta</taxon>
    </lineage>
</organism>
<keyword evidence="6" id="KW-1185">Reference proteome</keyword>
<keyword evidence="3 4" id="KW-0175">Coiled coil</keyword>
<dbReference type="Gene3D" id="3.40.50.300">
    <property type="entry name" value="P-loop containing nucleotide triphosphate hydrolases"/>
    <property type="match status" value="1"/>
</dbReference>